<proteinExistence type="predicted"/>
<evidence type="ECO:0000259" key="2">
    <source>
        <dbReference type="Pfam" id="PF14368"/>
    </source>
</evidence>
<comment type="caution">
    <text evidence="3">The sequence shown here is derived from an EMBL/GenBank/DDBJ whole genome shotgun (WGS) entry which is preliminary data.</text>
</comment>
<evidence type="ECO:0000256" key="1">
    <source>
        <dbReference type="SAM" id="SignalP"/>
    </source>
</evidence>
<name>A0AAV0YFC8_VICFA</name>
<feature type="chain" id="PRO_5043673365" description="Bifunctional inhibitor/plant lipid transfer protein/seed storage helical domain-containing protein" evidence="1">
    <location>
        <begin position="25"/>
        <end position="121"/>
    </location>
</feature>
<dbReference type="Gene3D" id="1.10.110.10">
    <property type="entry name" value="Plant lipid-transfer and hydrophobic proteins"/>
    <property type="match status" value="1"/>
</dbReference>
<reference evidence="3 4" key="1">
    <citation type="submission" date="2023-01" db="EMBL/GenBank/DDBJ databases">
        <authorList>
            <person name="Kreplak J."/>
        </authorList>
    </citation>
    <scope>NUCLEOTIDE SEQUENCE [LARGE SCALE GENOMIC DNA]</scope>
</reference>
<keyword evidence="1" id="KW-0732">Signal</keyword>
<evidence type="ECO:0000313" key="3">
    <source>
        <dbReference type="EMBL" id="CAI8583913.1"/>
    </source>
</evidence>
<protein>
    <recommendedName>
        <fullName evidence="2">Bifunctional inhibitor/plant lipid transfer protein/seed storage helical domain-containing protein</fullName>
    </recommendedName>
</protein>
<dbReference type="EMBL" id="CATIWC010001181">
    <property type="protein sequence ID" value="CAI8583913.1"/>
    <property type="molecule type" value="Genomic_DNA"/>
</dbReference>
<dbReference type="PANTHER" id="PTHR33286">
    <property type="entry name" value="BIFUNCTIONAL INHIBITOR/LIPID-TRANSFER PROTEIN/SEED STORAGE 2S ALBUMIN SUPERFAMILY PROTEIN"/>
    <property type="match status" value="1"/>
</dbReference>
<sequence length="121" mass="12850">MAIRCLSFATCILTLTILVLGICAELPLNCGGNVLGIVFQCKKFVEKDAPQNPPLADLEACCASLEGVNASCYCKNVTPDIENAISMEKALFVANACKVPNVPTDKCGSYIIPRPPPSFKA</sequence>
<evidence type="ECO:0000313" key="4">
    <source>
        <dbReference type="Proteomes" id="UP001157006"/>
    </source>
</evidence>
<keyword evidence="4" id="KW-1185">Reference proteome</keyword>
<dbReference type="InterPro" id="IPR036312">
    <property type="entry name" value="Bifun_inhib/LTP/seed_sf"/>
</dbReference>
<gene>
    <name evidence="3" type="ORF">VFH_U050160</name>
</gene>
<feature type="signal peptide" evidence="1">
    <location>
        <begin position="1"/>
        <end position="24"/>
    </location>
</feature>
<dbReference type="InterPro" id="IPR016140">
    <property type="entry name" value="Bifunc_inhib/LTP/seed_store"/>
</dbReference>
<dbReference type="AlphaFoldDB" id="A0AAV0YFC8"/>
<dbReference type="Proteomes" id="UP001157006">
    <property type="component" value="Unassembled WGS sequence"/>
</dbReference>
<dbReference type="Pfam" id="PF14368">
    <property type="entry name" value="LTP_2"/>
    <property type="match status" value="1"/>
</dbReference>
<dbReference type="PANTHER" id="PTHR33286:SF1">
    <property type="entry name" value="OS01G0800600 PROTEIN"/>
    <property type="match status" value="1"/>
</dbReference>
<accession>A0AAV0YFC8</accession>
<dbReference type="SUPFAM" id="SSF47699">
    <property type="entry name" value="Bifunctional inhibitor/lipid-transfer protein/seed storage 2S albumin"/>
    <property type="match status" value="1"/>
</dbReference>
<feature type="domain" description="Bifunctional inhibitor/plant lipid transfer protein/seed storage helical" evidence="2">
    <location>
        <begin position="29"/>
        <end position="107"/>
    </location>
</feature>
<organism evidence="3 4">
    <name type="scientific">Vicia faba</name>
    <name type="common">Broad bean</name>
    <name type="synonym">Faba vulgaris</name>
    <dbReference type="NCBI Taxonomy" id="3906"/>
    <lineage>
        <taxon>Eukaryota</taxon>
        <taxon>Viridiplantae</taxon>
        <taxon>Streptophyta</taxon>
        <taxon>Embryophyta</taxon>
        <taxon>Tracheophyta</taxon>
        <taxon>Spermatophyta</taxon>
        <taxon>Magnoliopsida</taxon>
        <taxon>eudicotyledons</taxon>
        <taxon>Gunneridae</taxon>
        <taxon>Pentapetalae</taxon>
        <taxon>rosids</taxon>
        <taxon>fabids</taxon>
        <taxon>Fabales</taxon>
        <taxon>Fabaceae</taxon>
        <taxon>Papilionoideae</taxon>
        <taxon>50 kb inversion clade</taxon>
        <taxon>NPAAA clade</taxon>
        <taxon>Hologalegina</taxon>
        <taxon>IRL clade</taxon>
        <taxon>Fabeae</taxon>
        <taxon>Vicia</taxon>
    </lineage>
</organism>